<feature type="compositionally biased region" description="Low complexity" evidence="1">
    <location>
        <begin position="165"/>
        <end position="183"/>
    </location>
</feature>
<proteinExistence type="predicted"/>
<name>A0A9W4GX30_9ACTN</name>
<evidence type="ECO:0000256" key="1">
    <source>
        <dbReference type="SAM" id="MobiDB-lite"/>
    </source>
</evidence>
<evidence type="ECO:0000313" key="2">
    <source>
        <dbReference type="EMBL" id="CAG7604380.1"/>
    </source>
</evidence>
<dbReference type="AlphaFoldDB" id="A0A9W4GX30"/>
<feature type="compositionally biased region" description="Basic residues" evidence="1">
    <location>
        <begin position="36"/>
        <end position="45"/>
    </location>
</feature>
<dbReference type="Proteomes" id="UP001153328">
    <property type="component" value="Unassembled WGS sequence"/>
</dbReference>
<sequence>MGAADAGLRPGAGTGVGRHRRRAADLGADQRGARTGAHRPGHPGRHPLPGLRRLPGRRRRHGRQGLQRRPRRAAAVRDDLPPLQCGHRPLPAGRHGHLARDLDRLRRHRRQPARRRRPQPAAGRDGPRDPVRQPLRAAHRRPHRPPAGAREHTGGAGTDVPAPPRAVARTAAVSRSACAALSC</sequence>
<evidence type="ECO:0000313" key="3">
    <source>
        <dbReference type="Proteomes" id="UP001153328"/>
    </source>
</evidence>
<feature type="region of interest" description="Disordered" evidence="1">
    <location>
        <begin position="1"/>
        <end position="183"/>
    </location>
</feature>
<keyword evidence="3" id="KW-1185">Reference proteome</keyword>
<dbReference type="EMBL" id="CAJVAX010000001">
    <property type="protein sequence ID" value="CAG7604380.1"/>
    <property type="molecule type" value="Genomic_DNA"/>
</dbReference>
<feature type="compositionally biased region" description="Basic residues" evidence="1">
    <location>
        <begin position="54"/>
        <end position="74"/>
    </location>
</feature>
<gene>
    <name evidence="2" type="ORF">SBRY_10711</name>
</gene>
<accession>A0A9W4GX30</accession>
<feature type="compositionally biased region" description="Basic residues" evidence="1">
    <location>
        <begin position="105"/>
        <end position="118"/>
    </location>
</feature>
<reference evidence="2" key="1">
    <citation type="submission" date="2021-06" db="EMBL/GenBank/DDBJ databases">
        <authorList>
            <person name="Arsene-Ploetze F."/>
        </authorList>
    </citation>
    <scope>NUCLEOTIDE SEQUENCE</scope>
    <source>
        <strain evidence="2">SBRY1</strain>
    </source>
</reference>
<comment type="caution">
    <text evidence="2">The sequence shown here is derived from an EMBL/GenBank/DDBJ whole genome shotgun (WGS) entry which is preliminary data.</text>
</comment>
<organism evidence="2 3">
    <name type="scientific">Actinacidiphila bryophytorum</name>
    <dbReference type="NCBI Taxonomy" id="1436133"/>
    <lineage>
        <taxon>Bacteria</taxon>
        <taxon>Bacillati</taxon>
        <taxon>Actinomycetota</taxon>
        <taxon>Actinomycetes</taxon>
        <taxon>Kitasatosporales</taxon>
        <taxon>Streptomycetaceae</taxon>
        <taxon>Actinacidiphila</taxon>
    </lineage>
</organism>
<protein>
    <submittedName>
        <fullName evidence="2">Uncharacterized protein</fullName>
    </submittedName>
</protein>